<evidence type="ECO:0000313" key="2">
    <source>
        <dbReference type="Proteomes" id="UP000000598"/>
    </source>
</evidence>
<sequence>MVELLQDLQAILPFPEDAKSSPHVIEWLNVLIGKTNEPIQCFLPIWYFSYLESYSKRFPNVTVADKWKLVQDWLNNPSLLLNTGVSALTLGESYTFQLPEQWARSIEEFGLWIQLDEPYRRKDVPFYAQLRIMVGDEDETFEYLLFDNDVKVSLSDKFDQAGLYCIKFKTESPIDISTISSLKGDGSIVNCTWIFDMQLFVETEDVDRLQDLPLGRVLCVDTANYSQGKDWDHIYVPFDQQLCDFLYNKSDNSSVFGQQMQDIEPELIQILDPGFDFKPLHSYIIKGTSISEKPIDFFKPQEYNATSMQTVLCSYQNKKTFVNLLEDNDED</sequence>
<reference evidence="1 2" key="1">
    <citation type="journal article" date="2004" name="Nature">
        <title>Genome evolution in yeasts.</title>
        <authorList>
            <consortium name="Genolevures"/>
            <person name="Dujon B."/>
            <person name="Sherman D."/>
            <person name="Fischer G."/>
            <person name="Durrens P."/>
            <person name="Casaregola S."/>
            <person name="Lafontaine I."/>
            <person name="de Montigny J."/>
            <person name="Marck C."/>
            <person name="Neuveglise C."/>
            <person name="Talla E."/>
            <person name="Goffard N."/>
            <person name="Frangeul L."/>
            <person name="Aigle M."/>
            <person name="Anthouard V."/>
            <person name="Babour A."/>
            <person name="Barbe V."/>
            <person name="Barnay S."/>
            <person name="Blanchin S."/>
            <person name="Beckerich J.M."/>
            <person name="Beyne E."/>
            <person name="Bleykasten C."/>
            <person name="Boisrame A."/>
            <person name="Boyer J."/>
            <person name="Cattolico L."/>
            <person name="Confanioleri F."/>
            <person name="de Daruvar A."/>
            <person name="Despons L."/>
            <person name="Fabre E."/>
            <person name="Fairhead C."/>
            <person name="Ferry-Dumazet H."/>
            <person name="Groppi A."/>
            <person name="Hantraye F."/>
            <person name="Hennequin C."/>
            <person name="Jauniaux N."/>
            <person name="Joyet P."/>
            <person name="Kachouri R."/>
            <person name="Kerrest A."/>
            <person name="Koszul R."/>
            <person name="Lemaire M."/>
            <person name="Lesur I."/>
            <person name="Ma L."/>
            <person name="Muller H."/>
            <person name="Nicaud J.M."/>
            <person name="Nikolski M."/>
            <person name="Oztas S."/>
            <person name="Ozier-Kalogeropoulos O."/>
            <person name="Pellenz S."/>
            <person name="Potier S."/>
            <person name="Richard G.F."/>
            <person name="Straub M.L."/>
            <person name="Suleau A."/>
            <person name="Swennene D."/>
            <person name="Tekaia F."/>
            <person name="Wesolowski-Louvel M."/>
            <person name="Westhof E."/>
            <person name="Wirth B."/>
            <person name="Zeniou-Meyer M."/>
            <person name="Zivanovic I."/>
            <person name="Bolotin-Fukuhara M."/>
            <person name="Thierry A."/>
            <person name="Bouchier C."/>
            <person name="Caudron B."/>
            <person name="Scarpelli C."/>
            <person name="Gaillardin C."/>
            <person name="Weissenbach J."/>
            <person name="Wincker P."/>
            <person name="Souciet J.L."/>
        </authorList>
    </citation>
    <scope>NUCLEOTIDE SEQUENCE [LARGE SCALE GENOMIC DNA]</scope>
    <source>
        <strain evidence="2">ATCC 8585 / CBS 2359 / DSM 70799 / NBRC 1267 / NRRL Y-1140 / WM37</strain>
    </source>
</reference>
<proteinExistence type="predicted"/>
<dbReference type="RefSeq" id="XP_452266.1">
    <property type="nucleotide sequence ID" value="XM_452266.1"/>
</dbReference>
<accession>Q6CUX3</accession>
<name>Q6CUX3_KLULA</name>
<dbReference type="EMBL" id="CR382123">
    <property type="protein sequence ID" value="CAH01117.1"/>
    <property type="molecule type" value="Genomic_DNA"/>
</dbReference>
<dbReference type="PaxDb" id="284590-Q6CUX3"/>
<dbReference type="Proteomes" id="UP000000598">
    <property type="component" value="Chromosome C"/>
</dbReference>
<dbReference type="KEGG" id="kla:KLLA0_C01584g"/>
<dbReference type="AlphaFoldDB" id="Q6CUX3"/>
<dbReference type="HOGENOM" id="CLU_839553_0_0_1"/>
<dbReference type="GeneID" id="2892438"/>
<evidence type="ECO:0000313" key="1">
    <source>
        <dbReference type="EMBL" id="CAH01117.1"/>
    </source>
</evidence>
<protein>
    <submittedName>
        <fullName evidence="1">KLLA0C01584p</fullName>
    </submittedName>
</protein>
<dbReference type="InParanoid" id="Q6CUX3"/>
<keyword evidence="2" id="KW-1185">Reference proteome</keyword>
<organism evidence="1 2">
    <name type="scientific">Kluyveromyces lactis (strain ATCC 8585 / CBS 2359 / DSM 70799 / NBRC 1267 / NRRL Y-1140 / WM37)</name>
    <name type="common">Yeast</name>
    <name type="synonym">Candida sphaerica</name>
    <dbReference type="NCBI Taxonomy" id="284590"/>
    <lineage>
        <taxon>Eukaryota</taxon>
        <taxon>Fungi</taxon>
        <taxon>Dikarya</taxon>
        <taxon>Ascomycota</taxon>
        <taxon>Saccharomycotina</taxon>
        <taxon>Saccharomycetes</taxon>
        <taxon>Saccharomycetales</taxon>
        <taxon>Saccharomycetaceae</taxon>
        <taxon>Kluyveromyces</taxon>
    </lineage>
</organism>
<gene>
    <name evidence="1" type="ORF">KLLA0_C01584g</name>
</gene>